<name>A0A8J2KVR1_9HEXA</name>
<protein>
    <submittedName>
        <fullName evidence="1">Uncharacterized protein</fullName>
    </submittedName>
</protein>
<dbReference type="EMBL" id="CAJVCH010246001">
    <property type="protein sequence ID" value="CAG7733270.1"/>
    <property type="molecule type" value="Genomic_DNA"/>
</dbReference>
<feature type="non-terminal residue" evidence="1">
    <location>
        <position position="1"/>
    </location>
</feature>
<evidence type="ECO:0000313" key="1">
    <source>
        <dbReference type="EMBL" id="CAG7733270.1"/>
    </source>
</evidence>
<accession>A0A8J2KVR1</accession>
<keyword evidence="2" id="KW-1185">Reference proteome</keyword>
<evidence type="ECO:0000313" key="2">
    <source>
        <dbReference type="Proteomes" id="UP000708208"/>
    </source>
</evidence>
<proteinExistence type="predicted"/>
<sequence length="24" mass="2818">QRQDSARFKEVQTGLIMRLPESEV</sequence>
<reference evidence="1" key="1">
    <citation type="submission" date="2021-06" db="EMBL/GenBank/DDBJ databases">
        <authorList>
            <person name="Hodson N. C."/>
            <person name="Mongue J. A."/>
            <person name="Jaron S. K."/>
        </authorList>
    </citation>
    <scope>NUCLEOTIDE SEQUENCE</scope>
</reference>
<gene>
    <name evidence="1" type="ORF">AFUS01_LOCUS21724</name>
</gene>
<comment type="caution">
    <text evidence="1">The sequence shown here is derived from an EMBL/GenBank/DDBJ whole genome shotgun (WGS) entry which is preliminary data.</text>
</comment>
<organism evidence="1 2">
    <name type="scientific">Allacma fusca</name>
    <dbReference type="NCBI Taxonomy" id="39272"/>
    <lineage>
        <taxon>Eukaryota</taxon>
        <taxon>Metazoa</taxon>
        <taxon>Ecdysozoa</taxon>
        <taxon>Arthropoda</taxon>
        <taxon>Hexapoda</taxon>
        <taxon>Collembola</taxon>
        <taxon>Symphypleona</taxon>
        <taxon>Sminthuridae</taxon>
        <taxon>Allacma</taxon>
    </lineage>
</organism>
<dbReference type="Proteomes" id="UP000708208">
    <property type="component" value="Unassembled WGS sequence"/>
</dbReference>
<dbReference type="AlphaFoldDB" id="A0A8J2KVR1"/>